<dbReference type="Proteomes" id="UP000505077">
    <property type="component" value="Unassembled WGS sequence"/>
</dbReference>
<comment type="caution">
    <text evidence="8">The sequence shown here is derived from an EMBL/GenBank/DDBJ whole genome shotgun (WGS) entry which is preliminary data.</text>
</comment>
<dbReference type="PROSITE" id="PS00839">
    <property type="entry name" value="SUMT_1"/>
    <property type="match status" value="1"/>
</dbReference>
<dbReference type="InterPro" id="IPR000878">
    <property type="entry name" value="4pyrrol_Mease"/>
</dbReference>
<dbReference type="SUPFAM" id="SSF53790">
    <property type="entry name" value="Tetrapyrrole methylase"/>
    <property type="match status" value="1"/>
</dbReference>
<sequence>MNPSNRHAPIRHPRFGTVSFVGAGPGDPELLTIKGQAAIAGASLVLYAGSLVPLAIVAGADKSARVVDSAPLTLEECHALVHETALSGKNVARVHTGDPCLFGALLEQTSLLDRDGIPWHVIPGVTAACAAAAAAGVSFSVPEIAQSLVICRMAGRTPVPEAERLGRLAAHGASLAVYLSGHAAREMQDELLTALPAQTPVLCAHCVGWPEQKLVWTTVEDFAATVAAHALERQTVFLVLPAHGRNAPASRLYAANFAHAFRTTLPHCS</sequence>
<dbReference type="GO" id="GO:0032259">
    <property type="term" value="P:methylation"/>
    <property type="evidence" value="ECO:0007669"/>
    <property type="project" value="UniProtKB-KW"/>
</dbReference>
<evidence type="ECO:0000313" key="8">
    <source>
        <dbReference type="EMBL" id="GFH63463.1"/>
    </source>
</evidence>
<evidence type="ECO:0000256" key="1">
    <source>
        <dbReference type="ARBA" id="ARBA00004953"/>
    </source>
</evidence>
<dbReference type="Pfam" id="PF00590">
    <property type="entry name" value="TP_methylase"/>
    <property type="match status" value="1"/>
</dbReference>
<dbReference type="InterPro" id="IPR035996">
    <property type="entry name" value="4pyrrol_Methylase_sf"/>
</dbReference>
<evidence type="ECO:0000256" key="6">
    <source>
        <dbReference type="ARBA" id="ARBA00022691"/>
    </source>
</evidence>
<dbReference type="Gene3D" id="3.40.1010.10">
    <property type="entry name" value="Cobalt-precorrin-4 Transmethylase, Domain 1"/>
    <property type="match status" value="1"/>
</dbReference>
<evidence type="ECO:0000313" key="9">
    <source>
        <dbReference type="Proteomes" id="UP000505077"/>
    </source>
</evidence>
<dbReference type="PANTHER" id="PTHR45790:SF4">
    <property type="entry name" value="COBALT-PRECORRIN-4 C(11)-METHYLTRANSFERASE"/>
    <property type="match status" value="1"/>
</dbReference>
<dbReference type="InterPro" id="IPR006362">
    <property type="entry name" value="Cbl_synth_CobM/CibF"/>
</dbReference>
<accession>A0A6L2R7D0</accession>
<keyword evidence="5 8" id="KW-0808">Transferase</keyword>
<dbReference type="PANTHER" id="PTHR45790">
    <property type="entry name" value="SIROHEME SYNTHASE-RELATED"/>
    <property type="match status" value="1"/>
</dbReference>
<organism evidence="8 9">
    <name type="scientific">Candidatus Desulfovibrio kirbyi</name>
    <dbReference type="NCBI Taxonomy" id="2696086"/>
    <lineage>
        <taxon>Bacteria</taxon>
        <taxon>Pseudomonadati</taxon>
        <taxon>Thermodesulfobacteriota</taxon>
        <taxon>Desulfovibrionia</taxon>
        <taxon>Desulfovibrionales</taxon>
        <taxon>Desulfovibrionaceae</taxon>
        <taxon>Desulfovibrio</taxon>
    </lineage>
</organism>
<comment type="similarity">
    <text evidence="2">Belongs to the precorrin methyltransferase family.</text>
</comment>
<evidence type="ECO:0000256" key="2">
    <source>
        <dbReference type="ARBA" id="ARBA00005879"/>
    </source>
</evidence>
<reference evidence="8 9" key="1">
    <citation type="journal article" date="2020" name="ISME J.">
        <title>Parallel Reductive Genome Evolution in Desulfovibrio Ectosymbionts Independently Acquired by Trichonympha Protists in the Termite Gut.</title>
        <authorList>
            <person name="Takeuchi M."/>
            <person name="Kuwahara H."/>
            <person name="Murakami T."/>
            <person name="Takahashi K."/>
            <person name="Kajitani R."/>
            <person name="Toyoda A."/>
            <person name="Itoh T."/>
            <person name="Ohkuma M."/>
            <person name="Hongoh Y."/>
        </authorList>
    </citation>
    <scope>NUCLEOTIDE SEQUENCE [LARGE SCALE GENOMIC DNA]</scope>
    <source>
        <strain evidence="8">ZnDsv-02</strain>
    </source>
</reference>
<evidence type="ECO:0000256" key="3">
    <source>
        <dbReference type="ARBA" id="ARBA00022573"/>
    </source>
</evidence>
<dbReference type="EMBL" id="BLLL01000024">
    <property type="protein sequence ID" value="GFH63463.1"/>
    <property type="molecule type" value="Genomic_DNA"/>
</dbReference>
<dbReference type="AlphaFoldDB" id="A0A6L2R7D0"/>
<dbReference type="NCBIfam" id="TIGR01465">
    <property type="entry name" value="cobM_cbiF"/>
    <property type="match status" value="1"/>
</dbReference>
<dbReference type="InterPro" id="IPR014777">
    <property type="entry name" value="4pyrrole_Mease_sub1"/>
</dbReference>
<dbReference type="InterPro" id="IPR003043">
    <property type="entry name" value="Uropor_MeTrfase_CS"/>
</dbReference>
<gene>
    <name evidence="8" type="primary">cbiF</name>
    <name evidence="8" type="ORF">ZNDK_1234</name>
</gene>
<keyword evidence="4 8" id="KW-0489">Methyltransferase</keyword>
<dbReference type="GO" id="GO:0009236">
    <property type="term" value="P:cobalamin biosynthetic process"/>
    <property type="evidence" value="ECO:0007669"/>
    <property type="project" value="UniProtKB-UniPathway"/>
</dbReference>
<protein>
    <submittedName>
        <fullName evidence="8">Cobalt-precorrin-4 C(11)-methyltransferase</fullName>
    </submittedName>
</protein>
<keyword evidence="3" id="KW-0169">Cobalamin biosynthesis</keyword>
<dbReference type="InterPro" id="IPR050161">
    <property type="entry name" value="Siro_Cobalamin_biosynth"/>
</dbReference>
<dbReference type="InterPro" id="IPR014776">
    <property type="entry name" value="4pyrrole_Mease_sub2"/>
</dbReference>
<dbReference type="Gene3D" id="3.30.950.10">
    <property type="entry name" value="Methyltransferase, Cobalt-precorrin-4 Transmethylase, Domain 2"/>
    <property type="match status" value="1"/>
</dbReference>
<name>A0A6L2R7D0_9BACT</name>
<feature type="domain" description="Tetrapyrrole methylase" evidence="7">
    <location>
        <begin position="18"/>
        <end position="222"/>
    </location>
</feature>
<dbReference type="GO" id="GO:0046026">
    <property type="term" value="F:precorrin-4 C11-methyltransferase activity"/>
    <property type="evidence" value="ECO:0007669"/>
    <property type="project" value="InterPro"/>
</dbReference>
<evidence type="ECO:0000259" key="7">
    <source>
        <dbReference type="Pfam" id="PF00590"/>
    </source>
</evidence>
<dbReference type="UniPathway" id="UPA00148"/>
<evidence type="ECO:0000256" key="4">
    <source>
        <dbReference type="ARBA" id="ARBA00022603"/>
    </source>
</evidence>
<comment type="pathway">
    <text evidence="1">Cofactor biosynthesis; adenosylcobalamin biosynthesis.</text>
</comment>
<proteinExistence type="inferred from homology"/>
<evidence type="ECO:0000256" key="5">
    <source>
        <dbReference type="ARBA" id="ARBA00022679"/>
    </source>
</evidence>
<keyword evidence="6" id="KW-0949">S-adenosyl-L-methionine</keyword>
<dbReference type="CDD" id="cd11641">
    <property type="entry name" value="Precorrin-4_C11-MT"/>
    <property type="match status" value="1"/>
</dbReference>